<gene>
    <name evidence="2" type="ORF">Lstg_2929</name>
    <name evidence="3" type="ORF">NCTC11991_02156</name>
</gene>
<feature type="compositionally biased region" description="Basic and acidic residues" evidence="1">
    <location>
        <begin position="350"/>
        <end position="363"/>
    </location>
</feature>
<feature type="compositionally biased region" description="Polar residues" evidence="1">
    <location>
        <begin position="327"/>
        <end position="337"/>
    </location>
</feature>
<evidence type="ECO:0000256" key="1">
    <source>
        <dbReference type="SAM" id="MobiDB-lite"/>
    </source>
</evidence>
<organism evidence="3 5">
    <name type="scientific">Legionella steigerwaltii</name>
    <dbReference type="NCBI Taxonomy" id="460"/>
    <lineage>
        <taxon>Bacteria</taxon>
        <taxon>Pseudomonadati</taxon>
        <taxon>Pseudomonadota</taxon>
        <taxon>Gammaproteobacteria</taxon>
        <taxon>Legionellales</taxon>
        <taxon>Legionellaceae</taxon>
        <taxon>Legionella</taxon>
    </lineage>
</organism>
<evidence type="ECO:0000313" key="3">
    <source>
        <dbReference type="EMBL" id="STY23548.1"/>
    </source>
</evidence>
<dbReference type="EMBL" id="UGOY01000001">
    <property type="protein sequence ID" value="STY23548.1"/>
    <property type="molecule type" value="Genomic_DNA"/>
</dbReference>
<dbReference type="RefSeq" id="WP_058478450.1">
    <property type="nucleotide sequence ID" value="NZ_CAAAIO010000042.1"/>
</dbReference>
<protein>
    <submittedName>
        <fullName evidence="3">Uncharacterized protein</fullName>
    </submittedName>
</protein>
<dbReference type="EMBL" id="LNYZ01000032">
    <property type="protein sequence ID" value="KTD71520.1"/>
    <property type="molecule type" value="Genomic_DNA"/>
</dbReference>
<sequence length="363" mass="42919">MPGHADHSYSVEEKVKLANDYAQCMIQHSSTRLESNSLHEDQTDSLDYFIEHLRELIGDKDKFDTLIEPQFIYEYENNISLTAIFRRGNCFELALQALDWFILYDQDKVLAEIYDISEIDDEDNNHVVLVVNRNPDSNPNDPNTWDENTWICDPWAKSNFRATDFRKKLQNFYVNNDTNENCVRDIDLDRDKIRRDRSYNAATLRLHRSTSMLYRRFKIAFHTLLRTFEEYIHEQLKHLSVTHSDYTVLNDKLDAMEELAEQGHAYVNQVSARYKANDSYREARHEFLNALRLYMHKIDLAKSNYEQLIDHENHIAHLTIEEDDSNDTAVKQTGNNSHRPRLWQPPPLLKDYEEKSDSIKLTP</sequence>
<proteinExistence type="predicted"/>
<reference evidence="3 5" key="2">
    <citation type="submission" date="2018-06" db="EMBL/GenBank/DDBJ databases">
        <authorList>
            <consortium name="Pathogen Informatics"/>
            <person name="Doyle S."/>
        </authorList>
    </citation>
    <scope>NUCLEOTIDE SEQUENCE [LARGE SCALE GENOMIC DNA]</scope>
    <source>
        <strain evidence="3 5">NCTC11991</strain>
    </source>
</reference>
<accession>A0A378LCG3</accession>
<dbReference type="AlphaFoldDB" id="A0A378LCG3"/>
<evidence type="ECO:0000313" key="4">
    <source>
        <dbReference type="Proteomes" id="UP000054820"/>
    </source>
</evidence>
<name>A0A378LCG3_9GAMM</name>
<dbReference type="Proteomes" id="UP000255110">
    <property type="component" value="Unassembled WGS sequence"/>
</dbReference>
<evidence type="ECO:0000313" key="5">
    <source>
        <dbReference type="Proteomes" id="UP000255110"/>
    </source>
</evidence>
<evidence type="ECO:0000313" key="2">
    <source>
        <dbReference type="EMBL" id="KTD71520.1"/>
    </source>
</evidence>
<feature type="region of interest" description="Disordered" evidence="1">
    <location>
        <begin position="323"/>
        <end position="363"/>
    </location>
</feature>
<keyword evidence="4" id="KW-1185">Reference proteome</keyword>
<reference evidence="2 4" key="1">
    <citation type="submission" date="2015-11" db="EMBL/GenBank/DDBJ databases">
        <title>Genomic analysis of 38 Legionella species identifies large and diverse effector repertoires.</title>
        <authorList>
            <person name="Burstein D."/>
            <person name="Amaro F."/>
            <person name="Zusman T."/>
            <person name="Lifshitz Z."/>
            <person name="Cohen O."/>
            <person name="Gilbert J.A."/>
            <person name="Pupko T."/>
            <person name="Shuman H.A."/>
            <person name="Segal G."/>
        </authorList>
    </citation>
    <scope>NUCLEOTIDE SEQUENCE [LARGE SCALE GENOMIC DNA]</scope>
    <source>
        <strain evidence="2 4">SC-18-C9</strain>
    </source>
</reference>
<dbReference type="OrthoDB" id="9152014at2"/>
<dbReference type="STRING" id="460.Lstg_2929"/>
<dbReference type="Proteomes" id="UP000054820">
    <property type="component" value="Unassembled WGS sequence"/>
</dbReference>